<evidence type="ECO:0000256" key="1">
    <source>
        <dbReference type="SAM" id="SignalP"/>
    </source>
</evidence>
<organism evidence="2 3">
    <name type="scientific">Paspalum notatum var. saurae</name>
    <dbReference type="NCBI Taxonomy" id="547442"/>
    <lineage>
        <taxon>Eukaryota</taxon>
        <taxon>Viridiplantae</taxon>
        <taxon>Streptophyta</taxon>
        <taxon>Embryophyta</taxon>
        <taxon>Tracheophyta</taxon>
        <taxon>Spermatophyta</taxon>
        <taxon>Magnoliopsida</taxon>
        <taxon>Liliopsida</taxon>
        <taxon>Poales</taxon>
        <taxon>Poaceae</taxon>
        <taxon>PACMAD clade</taxon>
        <taxon>Panicoideae</taxon>
        <taxon>Andropogonodae</taxon>
        <taxon>Paspaleae</taxon>
        <taxon>Paspalinae</taxon>
        <taxon>Paspalum</taxon>
    </lineage>
</organism>
<reference evidence="2 3" key="1">
    <citation type="submission" date="2024-02" db="EMBL/GenBank/DDBJ databases">
        <title>High-quality chromosome-scale genome assembly of Pensacola bahiagrass (Paspalum notatum Flugge var. saurae).</title>
        <authorList>
            <person name="Vega J.M."/>
            <person name="Podio M."/>
            <person name="Orjuela J."/>
            <person name="Siena L.A."/>
            <person name="Pessino S.C."/>
            <person name="Combes M.C."/>
            <person name="Mariac C."/>
            <person name="Albertini E."/>
            <person name="Pupilli F."/>
            <person name="Ortiz J.P.A."/>
            <person name="Leblanc O."/>
        </authorList>
    </citation>
    <scope>NUCLEOTIDE SEQUENCE [LARGE SCALE GENOMIC DNA]</scope>
    <source>
        <strain evidence="2">R1</strain>
        <tissue evidence="2">Leaf</tissue>
    </source>
</reference>
<name>A0AAQ3PLS3_PASNO</name>
<dbReference type="EMBL" id="CP144745">
    <property type="protein sequence ID" value="WVZ52511.1"/>
    <property type="molecule type" value="Genomic_DNA"/>
</dbReference>
<dbReference type="Proteomes" id="UP001341281">
    <property type="component" value="Chromosome 01"/>
</dbReference>
<protein>
    <submittedName>
        <fullName evidence="2">Uncharacterized protein</fullName>
    </submittedName>
</protein>
<keyword evidence="1" id="KW-0732">Signal</keyword>
<dbReference type="AlphaFoldDB" id="A0AAQ3PLS3"/>
<feature type="chain" id="PRO_5043032944" evidence="1">
    <location>
        <begin position="23"/>
        <end position="119"/>
    </location>
</feature>
<keyword evidence="3" id="KW-1185">Reference proteome</keyword>
<evidence type="ECO:0000313" key="2">
    <source>
        <dbReference type="EMBL" id="WVZ52511.1"/>
    </source>
</evidence>
<sequence>MNLVLLIISVALVLELYQWTYIHQTNFQYLAAAYKEGSVCIDLKAEAPRVEWQQQRERISFRKHTIVALLVFSMIANTCIRSSRNDEGYAQPLVWCNAGATVFLDGIAATRFQVDACVV</sequence>
<evidence type="ECO:0000313" key="3">
    <source>
        <dbReference type="Proteomes" id="UP001341281"/>
    </source>
</evidence>
<gene>
    <name evidence="2" type="ORF">U9M48_003562</name>
</gene>
<accession>A0AAQ3PLS3</accession>
<feature type="signal peptide" evidence="1">
    <location>
        <begin position="1"/>
        <end position="22"/>
    </location>
</feature>
<proteinExistence type="predicted"/>